<keyword evidence="2" id="KW-0175">Coiled coil</keyword>
<evidence type="ECO:0000256" key="1">
    <source>
        <dbReference type="PROSITE-ProRule" id="PRU00325"/>
    </source>
</evidence>
<sequence>MDGQGFQCQVVSRTTGELYEIHLSRKDGRLTCRCTCPAARNGRLCKHRLSLLDGDLSDVRSPGSPDRETILDLLRGTEVEALIGELREMESRKAAIEAAIRGLKDRLGRQLDG</sequence>
<feature type="coiled-coil region" evidence="2">
    <location>
        <begin position="79"/>
        <end position="106"/>
    </location>
</feature>
<protein>
    <submittedName>
        <fullName evidence="4">SWIM zinc finger protein</fullName>
    </submittedName>
</protein>
<evidence type="ECO:0000313" key="5">
    <source>
        <dbReference type="Proteomes" id="UP000015346"/>
    </source>
</evidence>
<feature type="domain" description="SWIM-type" evidence="3">
    <location>
        <begin position="19"/>
        <end position="56"/>
    </location>
</feature>
<dbReference type="EMBL" id="AOLV01000011">
    <property type="protein sequence ID" value="EPX85967.1"/>
    <property type="molecule type" value="Genomic_DNA"/>
</dbReference>
<evidence type="ECO:0000259" key="3">
    <source>
        <dbReference type="PROSITE" id="PS50966"/>
    </source>
</evidence>
<gene>
    <name evidence="4" type="ORF">ruthe_01541</name>
</gene>
<dbReference type="OrthoDB" id="7875935at2"/>
<keyword evidence="5" id="KW-1185">Reference proteome</keyword>
<dbReference type="Pfam" id="PF04434">
    <property type="entry name" value="SWIM"/>
    <property type="match status" value="1"/>
</dbReference>
<dbReference type="RefSeq" id="WP_021097631.1">
    <property type="nucleotide sequence ID" value="NZ_KE557320.1"/>
</dbReference>
<keyword evidence="1" id="KW-0479">Metal-binding</keyword>
<dbReference type="InterPro" id="IPR007527">
    <property type="entry name" value="Znf_SWIM"/>
</dbReference>
<evidence type="ECO:0000313" key="4">
    <source>
        <dbReference type="EMBL" id="EPX85967.1"/>
    </source>
</evidence>
<name>S9R246_9RHOB</name>
<keyword evidence="1" id="KW-0863">Zinc-finger</keyword>
<dbReference type="GO" id="GO:0008270">
    <property type="term" value="F:zinc ion binding"/>
    <property type="evidence" value="ECO:0007669"/>
    <property type="project" value="UniProtKB-KW"/>
</dbReference>
<dbReference type="AlphaFoldDB" id="S9R246"/>
<dbReference type="HOGENOM" id="CLU_2168571_0_0_5"/>
<dbReference type="Proteomes" id="UP000015346">
    <property type="component" value="Unassembled WGS sequence"/>
</dbReference>
<dbReference type="PROSITE" id="PS50966">
    <property type="entry name" value="ZF_SWIM"/>
    <property type="match status" value="1"/>
</dbReference>
<comment type="caution">
    <text evidence="4">The sequence shown here is derived from an EMBL/GenBank/DDBJ whole genome shotgun (WGS) entry which is preliminary data.</text>
</comment>
<reference evidence="4 5" key="1">
    <citation type="journal article" date="2013" name="Stand. Genomic Sci.">
        <title>Genome sequence of the reddish-pigmented Rubellimicrobium thermophilum type strain (DSM 16684(T)), a member of the Roseobacter clade.</title>
        <authorList>
            <person name="Fiebig A."/>
            <person name="Riedel T."/>
            <person name="Gronow S."/>
            <person name="Petersen J."/>
            <person name="Klenk H.P."/>
            <person name="Goker M."/>
        </authorList>
    </citation>
    <scope>NUCLEOTIDE SEQUENCE [LARGE SCALE GENOMIC DNA]</scope>
    <source>
        <strain evidence="4 5">DSM 16684</strain>
    </source>
</reference>
<evidence type="ECO:0000256" key="2">
    <source>
        <dbReference type="SAM" id="Coils"/>
    </source>
</evidence>
<organism evidence="4 5">
    <name type="scientific">Rubellimicrobium thermophilum DSM 16684</name>
    <dbReference type="NCBI Taxonomy" id="1123069"/>
    <lineage>
        <taxon>Bacteria</taxon>
        <taxon>Pseudomonadati</taxon>
        <taxon>Pseudomonadota</taxon>
        <taxon>Alphaproteobacteria</taxon>
        <taxon>Rhodobacterales</taxon>
        <taxon>Roseobacteraceae</taxon>
        <taxon>Rubellimicrobium</taxon>
    </lineage>
</organism>
<accession>S9R246</accession>
<keyword evidence="1" id="KW-0862">Zinc</keyword>
<proteinExistence type="predicted"/>